<dbReference type="RefSeq" id="XP_019859249.1">
    <property type="nucleotide sequence ID" value="XM_020003690.1"/>
</dbReference>
<keyword evidence="6" id="KW-1185">Reference proteome</keyword>
<dbReference type="SMART" id="SM00248">
    <property type="entry name" value="ANK"/>
    <property type="match status" value="5"/>
</dbReference>
<keyword evidence="2 3" id="KW-0040">ANK repeat</keyword>
<dbReference type="Pfam" id="PF12796">
    <property type="entry name" value="Ank_2"/>
    <property type="match status" value="1"/>
</dbReference>
<dbReference type="EnsemblMetazoa" id="XM_020003690.1">
    <property type="protein sequence ID" value="XP_019859249.1"/>
    <property type="gene ID" value="LOC109587450"/>
</dbReference>
<dbReference type="InterPro" id="IPR002110">
    <property type="entry name" value="Ankyrin_rpt"/>
</dbReference>
<dbReference type="Proteomes" id="UP000007879">
    <property type="component" value="Unassembled WGS sequence"/>
</dbReference>
<dbReference type="GeneID" id="109587450"/>
<evidence type="ECO:0000256" key="3">
    <source>
        <dbReference type="PROSITE-ProRule" id="PRU00023"/>
    </source>
</evidence>
<feature type="compositionally biased region" description="Pro residues" evidence="4">
    <location>
        <begin position="373"/>
        <end position="382"/>
    </location>
</feature>
<feature type="repeat" description="ANK" evidence="3">
    <location>
        <begin position="140"/>
        <end position="172"/>
    </location>
</feature>
<dbReference type="PANTHER" id="PTHR24171:SF9">
    <property type="entry name" value="ANKYRIN REPEAT DOMAIN-CONTAINING PROTEIN 39"/>
    <property type="match status" value="1"/>
</dbReference>
<name>A0AAN0JQY8_AMPQE</name>
<dbReference type="InterPro" id="IPR036770">
    <property type="entry name" value="Ankyrin_rpt-contain_sf"/>
</dbReference>
<dbReference type="SUPFAM" id="SSF48403">
    <property type="entry name" value="Ankyrin repeat"/>
    <property type="match status" value="1"/>
</dbReference>
<evidence type="ECO:0000313" key="6">
    <source>
        <dbReference type="Proteomes" id="UP000007879"/>
    </source>
</evidence>
<evidence type="ECO:0008006" key="7">
    <source>
        <dbReference type="Google" id="ProtNLM"/>
    </source>
</evidence>
<reference evidence="6" key="1">
    <citation type="journal article" date="2010" name="Nature">
        <title>The Amphimedon queenslandica genome and the evolution of animal complexity.</title>
        <authorList>
            <person name="Srivastava M."/>
            <person name="Simakov O."/>
            <person name="Chapman J."/>
            <person name="Fahey B."/>
            <person name="Gauthier M.E."/>
            <person name="Mitros T."/>
            <person name="Richards G.S."/>
            <person name="Conaco C."/>
            <person name="Dacre M."/>
            <person name="Hellsten U."/>
            <person name="Larroux C."/>
            <person name="Putnam N.H."/>
            <person name="Stanke M."/>
            <person name="Adamska M."/>
            <person name="Darling A."/>
            <person name="Degnan S.M."/>
            <person name="Oakley T.H."/>
            <person name="Plachetzki D.C."/>
            <person name="Zhai Y."/>
            <person name="Adamski M."/>
            <person name="Calcino A."/>
            <person name="Cummins S.F."/>
            <person name="Goodstein D.M."/>
            <person name="Harris C."/>
            <person name="Jackson D.J."/>
            <person name="Leys S.P."/>
            <person name="Shu S."/>
            <person name="Woodcroft B.J."/>
            <person name="Vervoort M."/>
            <person name="Kosik K.S."/>
            <person name="Manning G."/>
            <person name="Degnan B.M."/>
            <person name="Rokhsar D.S."/>
        </authorList>
    </citation>
    <scope>NUCLEOTIDE SEQUENCE [LARGE SCALE GENOMIC DNA]</scope>
</reference>
<dbReference type="AlphaFoldDB" id="A0AAN0JQY8"/>
<evidence type="ECO:0000256" key="4">
    <source>
        <dbReference type="SAM" id="MobiDB-lite"/>
    </source>
</evidence>
<sequence>DLKDPVILKKLEDKGVTVIQLPLEEKEYFGELGTNEKEDFEGNEEDPLIDWCHPRTTKRWGQTNPLIESTAKIEPVSRVEASSVMQITSSEGKIPTTSTDLVVNESFKDLELWFACLDGDVERANRLIKDGADIELKGQGGHSPLSIAAYSNRTEVVRLLLSSGANVDAVDEHNRSALFWSATFGSMTITKVLLDYEADMNLLTKKSRSTVLMGATSTGRLDIVQLLVSRGASWKVVNEDGLTALDVAKQEKYEHLIQYFSSLDDSESQMRKALTTDIKIKLKITRMSIHGAPGSGKTCLQHLILNEPPPLERSSTDVVTPAVRGSICGYMETDSSHSMKRVSEEEFITHLAKRLKGKEGLPSSKQHSSTYPPSTPPPPTPPSRLSSLQRAFTSLFSRTSSESSDASSPLPDSPLPTHSVHYDIISQPLLKTLTTLVYITFADNLSSHHSLHYNLHPHSHERLKEDGVFDLEVVKCLDEKFAACTASSSFSAEDFIDLLLHLLIVCQLPGNSQYFIPCVLPWSALSQEEERDYRKVIDPIALAWGNGSQPVPYGLFTGLVNSLISGRSFSLISMDFKQRRNAIGLEYNKKGWLVLLDRICFIEAFFTGPPNLCHEILSLVSTGLEKAAESCRYRQESLGDLKTGFYSGGCDHIHFTRDGFIYCRSNYEKLSSRQSYWFDNNSLDSSVIIAGQKLFILQGDRSHSLQWEKYGFRLECPRGAVSKDTEVAVTALAGGNFKVPKGTVLVSAVYAISVSKALLKPLVIELQHCVDLRNTCQTGCLKFVRAPLKSPYQFSIVEGGSFRVGKRYGSIKREQFCCMGIVAEMSNGDTPSDSESEEGYETPPEGSTDDTHNDSGNGAGETSERTASPINTGLSEESVTDDSNQKVQKVESTSGASDVSNESTEDEVKQKPNEDKGVTLLYTGMMYYEKKEVNQWMSIFSVVQDLDVLWSYLENEHPEAEKDGPIVSEFKYNEPDGILQLCLQDAPSLESGWTVHPNQSPMQIRQCVVDKFIDDPTCKRSSIHISVYAKPGIAKDPLSLSH</sequence>
<feature type="compositionally biased region" description="Polar residues" evidence="4">
    <location>
        <begin position="865"/>
        <end position="902"/>
    </location>
</feature>
<evidence type="ECO:0000313" key="5">
    <source>
        <dbReference type="EnsemblMetazoa" id="XP_019859249.1"/>
    </source>
</evidence>
<organism evidence="5 6">
    <name type="scientific">Amphimedon queenslandica</name>
    <name type="common">Sponge</name>
    <dbReference type="NCBI Taxonomy" id="400682"/>
    <lineage>
        <taxon>Eukaryota</taxon>
        <taxon>Metazoa</taxon>
        <taxon>Porifera</taxon>
        <taxon>Demospongiae</taxon>
        <taxon>Heteroscleromorpha</taxon>
        <taxon>Haplosclerida</taxon>
        <taxon>Niphatidae</taxon>
        <taxon>Amphimedon</taxon>
    </lineage>
</organism>
<dbReference type="PROSITE" id="PS50297">
    <property type="entry name" value="ANK_REP_REGION"/>
    <property type="match status" value="1"/>
</dbReference>
<feature type="repeat" description="ANK" evidence="3">
    <location>
        <begin position="207"/>
        <end position="239"/>
    </location>
</feature>
<keyword evidence="1" id="KW-0677">Repeat</keyword>
<dbReference type="KEGG" id="aqu:109587450"/>
<dbReference type="Gene3D" id="1.25.40.20">
    <property type="entry name" value="Ankyrin repeat-containing domain"/>
    <property type="match status" value="1"/>
</dbReference>
<reference evidence="5" key="2">
    <citation type="submission" date="2024-06" db="UniProtKB">
        <authorList>
            <consortium name="EnsemblMetazoa"/>
        </authorList>
    </citation>
    <scope>IDENTIFICATION</scope>
</reference>
<proteinExistence type="predicted"/>
<protein>
    <recommendedName>
        <fullName evidence="7">C-terminal of Roc (COR) domain-containing protein</fullName>
    </recommendedName>
</protein>
<evidence type="ECO:0000256" key="2">
    <source>
        <dbReference type="ARBA" id="ARBA00023043"/>
    </source>
</evidence>
<accession>A0AAN0JQY8</accession>
<feature type="region of interest" description="Disordered" evidence="4">
    <location>
        <begin position="356"/>
        <end position="386"/>
    </location>
</feature>
<evidence type="ECO:0000256" key="1">
    <source>
        <dbReference type="ARBA" id="ARBA00022737"/>
    </source>
</evidence>
<dbReference type="PANTHER" id="PTHR24171">
    <property type="entry name" value="ANKYRIN REPEAT DOMAIN-CONTAINING PROTEIN 39-RELATED"/>
    <property type="match status" value="1"/>
</dbReference>
<feature type="region of interest" description="Disordered" evidence="4">
    <location>
        <begin position="827"/>
        <end position="912"/>
    </location>
</feature>
<dbReference type="PROSITE" id="PS50088">
    <property type="entry name" value="ANK_REPEAT"/>
    <property type="match status" value="2"/>
</dbReference>